<dbReference type="PROSITE" id="PS51352">
    <property type="entry name" value="THIOREDOXIN_2"/>
    <property type="match status" value="1"/>
</dbReference>
<dbReference type="InterPro" id="IPR050455">
    <property type="entry name" value="Tpx_Peroxidase_subfamily"/>
</dbReference>
<dbReference type="Proteomes" id="UP001141183">
    <property type="component" value="Unassembled WGS sequence"/>
</dbReference>
<dbReference type="InterPro" id="IPR013766">
    <property type="entry name" value="Thioredoxin_domain"/>
</dbReference>
<comment type="function">
    <text evidence="6">Thiol-specific peroxidase that catalyzes the reduction of hydrogen peroxide and organic hydroperoxides to water and alcohols, respectively. Plays a role in cell protection against oxidative stress by detoxifying peroxides.</text>
</comment>
<dbReference type="PANTHER" id="PTHR43110">
    <property type="entry name" value="THIOL PEROXIDASE"/>
    <property type="match status" value="1"/>
</dbReference>
<comment type="similarity">
    <text evidence="6">Belongs to the peroxiredoxin family. Tpx subfamily.</text>
</comment>
<accession>A0A9X3XPQ7</accession>
<dbReference type="InterPro" id="IPR036249">
    <property type="entry name" value="Thioredoxin-like_sf"/>
</dbReference>
<keyword evidence="5 6" id="KW-0676">Redox-active center</keyword>
<keyword evidence="3 6" id="KW-0560">Oxidoreductase</keyword>
<protein>
    <recommendedName>
        <fullName evidence="6">Thiol peroxidase</fullName>
        <shortName evidence="6">Tpx</shortName>
        <ecNumber evidence="6">1.11.1.24</ecNumber>
    </recommendedName>
    <alternativeName>
        <fullName evidence="6">Peroxiredoxin tpx</fullName>
        <shortName evidence="6">Prx</shortName>
    </alternativeName>
    <alternativeName>
        <fullName evidence="6">Thioredoxin peroxidase</fullName>
    </alternativeName>
    <alternativeName>
        <fullName evidence="6">Thioredoxin-dependent peroxiredoxin</fullName>
    </alternativeName>
</protein>
<dbReference type="PANTHER" id="PTHR43110:SF1">
    <property type="entry name" value="THIOL PEROXIDASE"/>
    <property type="match status" value="1"/>
</dbReference>
<keyword evidence="2 6" id="KW-0049">Antioxidant</keyword>
<feature type="active site" description="Cysteine sulfenic acid (-SOH) intermediate" evidence="6">
    <location>
        <position position="59"/>
    </location>
</feature>
<proteinExistence type="inferred from homology"/>
<comment type="catalytic activity">
    <reaction evidence="6">
        <text>a hydroperoxide + [thioredoxin]-dithiol = an alcohol + [thioredoxin]-disulfide + H2O</text>
        <dbReference type="Rhea" id="RHEA:62620"/>
        <dbReference type="Rhea" id="RHEA-COMP:10698"/>
        <dbReference type="Rhea" id="RHEA-COMP:10700"/>
        <dbReference type="ChEBI" id="CHEBI:15377"/>
        <dbReference type="ChEBI" id="CHEBI:29950"/>
        <dbReference type="ChEBI" id="CHEBI:30879"/>
        <dbReference type="ChEBI" id="CHEBI:35924"/>
        <dbReference type="ChEBI" id="CHEBI:50058"/>
        <dbReference type="EC" id="1.11.1.24"/>
    </reaction>
</comment>
<evidence type="ECO:0000259" key="7">
    <source>
        <dbReference type="PROSITE" id="PS51352"/>
    </source>
</evidence>
<dbReference type="EMBL" id="JAMRYU010000021">
    <property type="protein sequence ID" value="MDC4241904.1"/>
    <property type="molecule type" value="Genomic_DNA"/>
</dbReference>
<comment type="caution">
    <text evidence="8">The sequence shown here is derived from an EMBL/GenBank/DDBJ whole genome shotgun (WGS) entry which is preliminary data.</text>
</comment>
<dbReference type="InterPro" id="IPR018219">
    <property type="entry name" value="Tpx_CS"/>
</dbReference>
<evidence type="ECO:0000313" key="8">
    <source>
        <dbReference type="EMBL" id="MDC4241904.1"/>
    </source>
</evidence>
<evidence type="ECO:0000256" key="6">
    <source>
        <dbReference type="HAMAP-Rule" id="MF_00269"/>
    </source>
</evidence>
<keyword evidence="1 6" id="KW-0575">Peroxidase</keyword>
<evidence type="ECO:0000256" key="1">
    <source>
        <dbReference type="ARBA" id="ARBA00022559"/>
    </source>
</evidence>
<dbReference type="CDD" id="cd03014">
    <property type="entry name" value="PRX_Atyp2cys"/>
    <property type="match status" value="1"/>
</dbReference>
<sequence>MKQVKFQGSPITLEGNTLSVGDKLPDFSVTTNDLGEFTLKDTNGVRVFLTVPSIDTPVCDMEVKRFNKEVDSLDGVTCYTVSMDLPFAQARWCGSEGVEKVKTLSDYKDRSFAKATGTYAKELGLLTRASFVVDSNGVVTFVEYLDEITSEPSYDKVLEAAKSAK</sequence>
<dbReference type="Pfam" id="PF08534">
    <property type="entry name" value="Redoxin"/>
    <property type="match status" value="1"/>
</dbReference>
<keyword evidence="4 6" id="KW-1015">Disulfide bond</keyword>
<evidence type="ECO:0000256" key="5">
    <source>
        <dbReference type="ARBA" id="ARBA00023284"/>
    </source>
</evidence>
<organism evidence="8 9">
    <name type="scientific">Clostridium tertium</name>
    <dbReference type="NCBI Taxonomy" id="1559"/>
    <lineage>
        <taxon>Bacteria</taxon>
        <taxon>Bacillati</taxon>
        <taxon>Bacillota</taxon>
        <taxon>Clostridia</taxon>
        <taxon>Eubacteriales</taxon>
        <taxon>Clostridiaceae</taxon>
        <taxon>Clostridium</taxon>
    </lineage>
</organism>
<dbReference type="GO" id="GO:0008379">
    <property type="term" value="F:thioredoxin peroxidase activity"/>
    <property type="evidence" value="ECO:0007669"/>
    <property type="project" value="UniProtKB-UniRule"/>
</dbReference>
<feature type="domain" description="Thioredoxin" evidence="7">
    <location>
        <begin position="18"/>
        <end position="165"/>
    </location>
</feature>
<dbReference type="InterPro" id="IPR013740">
    <property type="entry name" value="Redoxin"/>
</dbReference>
<dbReference type="Gene3D" id="3.40.30.10">
    <property type="entry name" value="Glutaredoxin"/>
    <property type="match status" value="1"/>
</dbReference>
<gene>
    <name evidence="6 8" type="primary">tpx</name>
    <name evidence="8" type="ORF">NE398_17360</name>
</gene>
<dbReference type="HAMAP" id="MF_00269">
    <property type="entry name" value="Tpx"/>
    <property type="match status" value="1"/>
</dbReference>
<feature type="disulfide bond" description="Redox-active" evidence="6">
    <location>
        <begin position="59"/>
        <end position="93"/>
    </location>
</feature>
<dbReference type="EC" id="1.11.1.24" evidence="6"/>
<dbReference type="RefSeq" id="WP_008677311.1">
    <property type="nucleotide sequence ID" value="NZ_CABKOG010000003.1"/>
</dbReference>
<dbReference type="PROSITE" id="PS01265">
    <property type="entry name" value="TPX"/>
    <property type="match status" value="1"/>
</dbReference>
<reference evidence="8" key="1">
    <citation type="submission" date="2022-05" db="EMBL/GenBank/DDBJ databases">
        <title>Draft genome sequence of Clostridium tertium strain CP3 isolated from Peru.</title>
        <authorList>
            <person name="Hurtado R."/>
            <person name="Lima L."/>
            <person name="Sousa T."/>
            <person name="Jaiswal A.K."/>
            <person name="Tiwari S."/>
            <person name="Maturrano L."/>
            <person name="Brenig B."/>
            <person name="Azevedo V."/>
        </authorList>
    </citation>
    <scope>NUCLEOTIDE SEQUENCE</scope>
    <source>
        <strain evidence="8">CP3</strain>
    </source>
</reference>
<dbReference type="AlphaFoldDB" id="A0A9X3XPQ7"/>
<keyword evidence="9" id="KW-1185">Reference proteome</keyword>
<evidence type="ECO:0000313" key="9">
    <source>
        <dbReference type="Proteomes" id="UP001141183"/>
    </source>
</evidence>
<evidence type="ECO:0000256" key="2">
    <source>
        <dbReference type="ARBA" id="ARBA00022862"/>
    </source>
</evidence>
<dbReference type="NCBIfam" id="NF001808">
    <property type="entry name" value="PRK00522.1"/>
    <property type="match status" value="1"/>
</dbReference>
<comment type="subunit">
    <text evidence="6">Homodimer.</text>
</comment>
<dbReference type="InterPro" id="IPR002065">
    <property type="entry name" value="TPX"/>
</dbReference>
<evidence type="ECO:0000256" key="3">
    <source>
        <dbReference type="ARBA" id="ARBA00023002"/>
    </source>
</evidence>
<dbReference type="SUPFAM" id="SSF52833">
    <property type="entry name" value="Thioredoxin-like"/>
    <property type="match status" value="1"/>
</dbReference>
<comment type="miscellaneous">
    <text evidence="6">The active site is a conserved redox-active cysteine residue, the peroxidatic cysteine (C(P)), which makes the nucleophilic attack on the peroxide substrate. The peroxide oxidizes the C(P)-SH to cysteine sulfenic acid (C(P)-SOH), which then reacts with another cysteine residue, the resolving cysteine (C(R)), to form a disulfide bridge. The disulfide is subsequently reduced by an appropriate electron donor to complete the catalytic cycle. In this atypical 2-Cys peroxiredoxin, C(R) is present in the same subunit to form an intramolecular disulfide. The disulfide is subsequently reduced by thioredoxin.</text>
</comment>
<evidence type="ECO:0000256" key="4">
    <source>
        <dbReference type="ARBA" id="ARBA00023157"/>
    </source>
</evidence>
<name>A0A9X3XPQ7_9CLOT</name>